<feature type="binding site" evidence="6">
    <location>
        <position position="41"/>
    </location>
    <ligand>
        <name>[4Fe-4S] cluster</name>
        <dbReference type="ChEBI" id="CHEBI:49883"/>
        <label>1</label>
    </ligand>
</feature>
<evidence type="ECO:0000313" key="9">
    <source>
        <dbReference type="Proteomes" id="UP000198807"/>
    </source>
</evidence>
<comment type="cofactor">
    <cofactor evidence="6">
        <name>[4Fe-4S] cluster</name>
        <dbReference type="ChEBI" id="CHEBI:49883"/>
    </cofactor>
</comment>
<comment type="subcellular location">
    <subcellularLocation>
        <location evidence="6">Cytoplasm</location>
    </subcellularLocation>
</comment>
<dbReference type="NCBIfam" id="TIGR00402">
    <property type="entry name" value="napF"/>
    <property type="match status" value="1"/>
</dbReference>
<dbReference type="OrthoDB" id="9808559at2"/>
<keyword evidence="3 6" id="KW-0677">Repeat</keyword>
<feature type="domain" description="4Fe-4S ferredoxin-type" evidence="7">
    <location>
        <begin position="26"/>
        <end position="58"/>
    </location>
</feature>
<feature type="binding site" evidence="6">
    <location>
        <position position="151"/>
    </location>
    <ligand>
        <name>[4Fe-4S] cluster</name>
        <dbReference type="ChEBI" id="CHEBI:49883"/>
        <label>3</label>
    </ligand>
</feature>
<keyword evidence="5 6" id="KW-0411">Iron-sulfur</keyword>
<dbReference type="InterPro" id="IPR017896">
    <property type="entry name" value="4Fe4S_Fe-S-bd"/>
</dbReference>
<keyword evidence="4 6" id="KW-0408">Iron</keyword>
<organism evidence="8 9">
    <name type="scientific">Halomonas daqiaonensis</name>
    <dbReference type="NCBI Taxonomy" id="650850"/>
    <lineage>
        <taxon>Bacteria</taxon>
        <taxon>Pseudomonadati</taxon>
        <taxon>Pseudomonadota</taxon>
        <taxon>Gammaproteobacteria</taxon>
        <taxon>Oceanospirillales</taxon>
        <taxon>Halomonadaceae</taxon>
        <taxon>Halomonas</taxon>
    </lineage>
</organism>
<gene>
    <name evidence="6" type="primary">napF</name>
    <name evidence="8" type="ORF">SAMN04488129_11255</name>
</gene>
<evidence type="ECO:0000256" key="2">
    <source>
        <dbReference type="ARBA" id="ARBA00022723"/>
    </source>
</evidence>
<accession>A0A1H7RDT7</accession>
<keyword evidence="2 6" id="KW-0479">Metal-binding</keyword>
<evidence type="ECO:0000259" key="7">
    <source>
        <dbReference type="PROSITE" id="PS51379"/>
    </source>
</evidence>
<dbReference type="SUPFAM" id="SSF54862">
    <property type="entry name" value="4Fe-4S ferredoxins"/>
    <property type="match status" value="1"/>
</dbReference>
<feature type="binding site" evidence="6">
    <location>
        <position position="44"/>
    </location>
    <ligand>
        <name>[4Fe-4S] cluster</name>
        <dbReference type="ChEBI" id="CHEBI:49883"/>
        <label>1</label>
    </ligand>
</feature>
<reference evidence="9" key="1">
    <citation type="submission" date="2016-10" db="EMBL/GenBank/DDBJ databases">
        <authorList>
            <person name="Varghese N."/>
            <person name="Submissions S."/>
        </authorList>
    </citation>
    <scope>NUCLEOTIDE SEQUENCE [LARGE SCALE GENOMIC DNA]</scope>
    <source>
        <strain evidence="9">CGMCC 1.9150</strain>
    </source>
</reference>
<dbReference type="STRING" id="650850.SAMN04488129_11255"/>
<name>A0A1H7RDT7_9GAMM</name>
<feature type="binding site" evidence="6">
    <location>
        <position position="70"/>
    </location>
    <ligand>
        <name>[4Fe-4S] cluster</name>
        <dbReference type="ChEBI" id="CHEBI:49883"/>
        <label>2</label>
    </ligand>
</feature>
<comment type="subunit">
    <text evidence="6">Interacts with the cytoplasmic NapA precursor.</text>
</comment>
<dbReference type="PROSITE" id="PS51379">
    <property type="entry name" value="4FE4S_FER_2"/>
    <property type="match status" value="3"/>
</dbReference>
<dbReference type="GO" id="GO:0005737">
    <property type="term" value="C:cytoplasm"/>
    <property type="evidence" value="ECO:0007669"/>
    <property type="project" value="UniProtKB-SubCell"/>
</dbReference>
<feature type="domain" description="4Fe-4S ferredoxin-type" evidence="7">
    <location>
        <begin position="61"/>
        <end position="90"/>
    </location>
</feature>
<keyword evidence="6" id="KW-0963">Cytoplasm</keyword>
<dbReference type="PROSITE" id="PS00198">
    <property type="entry name" value="4FE4S_FER_1"/>
    <property type="match status" value="2"/>
</dbReference>
<feature type="binding site" evidence="6">
    <location>
        <position position="48"/>
    </location>
    <ligand>
        <name>[4Fe-4S] cluster</name>
        <dbReference type="ChEBI" id="CHEBI:49883"/>
        <label>1</label>
    </ligand>
</feature>
<evidence type="ECO:0000256" key="5">
    <source>
        <dbReference type="ARBA" id="ARBA00023014"/>
    </source>
</evidence>
<dbReference type="RefSeq" id="WP_089713566.1">
    <property type="nucleotide sequence ID" value="NZ_FOBC01000012.1"/>
</dbReference>
<proteinExistence type="inferred from homology"/>
<dbReference type="InterPro" id="IPR050572">
    <property type="entry name" value="Fe-S_Ferredoxin"/>
</dbReference>
<comment type="similarity">
    <text evidence="6">Belongs to the NapF family.</text>
</comment>
<feature type="binding site" evidence="6">
    <location>
        <position position="73"/>
    </location>
    <ligand>
        <name>[4Fe-4S] cluster</name>
        <dbReference type="ChEBI" id="CHEBI:49883"/>
        <label>2</label>
    </ligand>
</feature>
<protein>
    <recommendedName>
        <fullName evidence="6">Ferredoxin-type protein NapF</fullName>
    </recommendedName>
</protein>
<dbReference type="HAMAP" id="MF_02201">
    <property type="entry name" value="NapF"/>
    <property type="match status" value="1"/>
</dbReference>
<dbReference type="EMBL" id="FOBC01000012">
    <property type="protein sequence ID" value="SEL58229.1"/>
    <property type="molecule type" value="Genomic_DNA"/>
</dbReference>
<feature type="binding site" evidence="6">
    <location>
        <position position="147"/>
    </location>
    <ligand>
        <name>[4Fe-4S] cluster</name>
        <dbReference type="ChEBI" id="CHEBI:49883"/>
        <label>3</label>
    </ligand>
</feature>
<evidence type="ECO:0000256" key="3">
    <source>
        <dbReference type="ARBA" id="ARBA00022737"/>
    </source>
</evidence>
<keyword evidence="1 6" id="KW-0004">4Fe-4S</keyword>
<keyword evidence="9" id="KW-1185">Reference proteome</keyword>
<evidence type="ECO:0000256" key="6">
    <source>
        <dbReference type="HAMAP-Rule" id="MF_02201"/>
    </source>
</evidence>
<feature type="binding site" evidence="6">
    <location>
        <position position="80"/>
    </location>
    <ligand>
        <name>[4Fe-4S] cluster</name>
        <dbReference type="ChEBI" id="CHEBI:49883"/>
        <label>2</label>
    </ligand>
</feature>
<feature type="binding site" evidence="6">
    <location>
        <position position="76"/>
    </location>
    <ligand>
        <name>[4Fe-4S] cluster</name>
        <dbReference type="ChEBI" id="CHEBI:49883"/>
        <label>2</label>
    </ligand>
</feature>
<feature type="domain" description="4Fe-4S ferredoxin-type" evidence="7">
    <location>
        <begin position="132"/>
        <end position="161"/>
    </location>
</feature>
<dbReference type="GO" id="GO:0046872">
    <property type="term" value="F:metal ion binding"/>
    <property type="evidence" value="ECO:0007669"/>
    <property type="project" value="UniProtKB-KW"/>
</dbReference>
<dbReference type="InterPro" id="IPR004496">
    <property type="entry name" value="NapF"/>
</dbReference>
<evidence type="ECO:0000256" key="4">
    <source>
        <dbReference type="ARBA" id="ARBA00023004"/>
    </source>
</evidence>
<dbReference type="Proteomes" id="UP000198807">
    <property type="component" value="Unassembled WGS sequence"/>
</dbReference>
<dbReference type="PANTHER" id="PTHR43687">
    <property type="entry name" value="ADENYLYLSULFATE REDUCTASE, BETA SUBUNIT"/>
    <property type="match status" value="1"/>
</dbReference>
<evidence type="ECO:0000256" key="1">
    <source>
        <dbReference type="ARBA" id="ARBA00022485"/>
    </source>
</evidence>
<feature type="binding site" evidence="6">
    <location>
        <position position="38"/>
    </location>
    <ligand>
        <name>[4Fe-4S] cluster</name>
        <dbReference type="ChEBI" id="CHEBI:49883"/>
        <label>1</label>
    </ligand>
</feature>
<sequence>MTPSANNPQDRRRFFRSLGGYGPVRRPPWTGDDLIDRCTRCDACIEACPEGVLHRGSGGFPEIRFDQEGCTLCGDCVESCEADVFDIRREAFPWHARVQPSCLALSRIHCQSCQDACDWGAIRFPPEFGRPPRPRIDIDACTGCGACQAQCPNDSILMATDQEALDAV</sequence>
<dbReference type="PANTHER" id="PTHR43687:SF1">
    <property type="entry name" value="FERREDOXIN III"/>
    <property type="match status" value="1"/>
</dbReference>
<dbReference type="Gene3D" id="3.30.70.20">
    <property type="match status" value="2"/>
</dbReference>
<dbReference type="CDD" id="cd10564">
    <property type="entry name" value="NapF_like"/>
    <property type="match status" value="1"/>
</dbReference>
<dbReference type="AlphaFoldDB" id="A0A1H7RDT7"/>
<evidence type="ECO:0000313" key="8">
    <source>
        <dbReference type="EMBL" id="SEL58229.1"/>
    </source>
</evidence>
<dbReference type="InterPro" id="IPR017900">
    <property type="entry name" value="4Fe4S_Fe_S_CS"/>
</dbReference>
<dbReference type="Pfam" id="PF12838">
    <property type="entry name" value="Fer4_7"/>
    <property type="match status" value="2"/>
</dbReference>
<feature type="binding site" evidence="6">
    <location>
        <position position="144"/>
    </location>
    <ligand>
        <name>[4Fe-4S] cluster</name>
        <dbReference type="ChEBI" id="CHEBI:49883"/>
        <label>3</label>
    </ligand>
</feature>
<comment type="function">
    <text evidence="6">Could be involved in the maturation of NapA, the catalytic subunit of the periplasmic nitrate reductase, before its export into the periplasm.</text>
</comment>
<dbReference type="GO" id="GO:0051539">
    <property type="term" value="F:4 iron, 4 sulfur cluster binding"/>
    <property type="evidence" value="ECO:0007669"/>
    <property type="project" value="UniProtKB-UniRule"/>
</dbReference>
<feature type="binding site" evidence="6">
    <location>
        <position position="141"/>
    </location>
    <ligand>
        <name>[4Fe-4S] cluster</name>
        <dbReference type="ChEBI" id="CHEBI:49883"/>
        <label>3</label>
    </ligand>
</feature>